<feature type="domain" description="Protein kinase" evidence="1">
    <location>
        <begin position="1"/>
        <end position="304"/>
    </location>
</feature>
<evidence type="ECO:0000259" key="1">
    <source>
        <dbReference type="PROSITE" id="PS50011"/>
    </source>
</evidence>
<dbReference type="GO" id="GO:0005737">
    <property type="term" value="C:cytoplasm"/>
    <property type="evidence" value="ECO:0007669"/>
    <property type="project" value="TreeGrafter"/>
</dbReference>
<evidence type="ECO:0000313" key="3">
    <source>
        <dbReference type="Proteomes" id="UP000054342"/>
    </source>
</evidence>
<dbReference type="RefSeq" id="XP_013319505.1">
    <property type="nucleotide sequence ID" value="XM_013464051.1"/>
</dbReference>
<dbReference type="OrthoDB" id="5338352at2759"/>
<dbReference type="InterPro" id="IPR050167">
    <property type="entry name" value="Ser_Thr_protein_kinase"/>
</dbReference>
<dbReference type="Proteomes" id="UP000054342">
    <property type="component" value="Unassembled WGS sequence"/>
</dbReference>
<dbReference type="HOGENOM" id="CLU_000288_31_3_1"/>
<dbReference type="GO" id="GO:0007165">
    <property type="term" value="P:signal transduction"/>
    <property type="evidence" value="ECO:0007669"/>
    <property type="project" value="TreeGrafter"/>
</dbReference>
<dbReference type="SUPFAM" id="SSF56112">
    <property type="entry name" value="Protein kinase-like (PK-like)"/>
    <property type="match status" value="1"/>
</dbReference>
<dbReference type="InterPro" id="IPR011009">
    <property type="entry name" value="Kinase-like_dom_sf"/>
</dbReference>
<sequence>MSTGIDKQLPQDLWSLPFINRGISGIVFAVDELSVIKTPAGGENNCQELEIERKILERLGEHPRIVKLLRIDRDMIILERLQYPLRVRIQELQDIKAKPTVKEILKWSAQAAEGMQYLHSKSVFQVDIGPHNLLLDWDDNIKYCDFSGSSLDGRAALVSASLYAQHPSFSVNSPSVQSEIFSLGCTIFEISTTHRVYEGKGETEVQNLFAKGHYPKTEDLLLGSTILNCWTDRYQDAGQVAADIREIQRRILLGDLSLSLYDLVQHRRNQQCREASTIVRSFLATIAFYRRTLFSTAAFIARWVWQNLANGPLRTSRKRCQDVP</sequence>
<dbReference type="GO" id="GO:0005524">
    <property type="term" value="F:ATP binding"/>
    <property type="evidence" value="ECO:0007669"/>
    <property type="project" value="InterPro"/>
</dbReference>
<name>A0A0D2C295_9EURO</name>
<proteinExistence type="predicted"/>
<protein>
    <recommendedName>
        <fullName evidence="1">Protein kinase domain-containing protein</fullName>
    </recommendedName>
</protein>
<evidence type="ECO:0000313" key="2">
    <source>
        <dbReference type="EMBL" id="KIW58921.1"/>
    </source>
</evidence>
<dbReference type="STRING" id="348802.A0A0D2C295"/>
<keyword evidence="3" id="KW-1185">Reference proteome</keyword>
<accession>A0A0D2C295</accession>
<dbReference type="GO" id="GO:0004672">
    <property type="term" value="F:protein kinase activity"/>
    <property type="evidence" value="ECO:0007669"/>
    <property type="project" value="InterPro"/>
</dbReference>
<reference evidence="2 3" key="1">
    <citation type="submission" date="2015-01" db="EMBL/GenBank/DDBJ databases">
        <title>The Genome Sequence of Exophiala xenobiotica CBS118157.</title>
        <authorList>
            <consortium name="The Broad Institute Genomics Platform"/>
            <person name="Cuomo C."/>
            <person name="de Hoog S."/>
            <person name="Gorbushina A."/>
            <person name="Stielow B."/>
            <person name="Teixiera M."/>
            <person name="Abouelleil A."/>
            <person name="Chapman S.B."/>
            <person name="Priest M."/>
            <person name="Young S.K."/>
            <person name="Wortman J."/>
            <person name="Nusbaum C."/>
            <person name="Birren B."/>
        </authorList>
    </citation>
    <scope>NUCLEOTIDE SEQUENCE [LARGE SCALE GENOMIC DNA]</scope>
    <source>
        <strain evidence="2 3">CBS 118157</strain>
    </source>
</reference>
<dbReference type="PROSITE" id="PS50011">
    <property type="entry name" value="PROTEIN_KINASE_DOM"/>
    <property type="match status" value="1"/>
</dbReference>
<dbReference type="InterPro" id="IPR000719">
    <property type="entry name" value="Prot_kinase_dom"/>
</dbReference>
<organism evidence="2 3">
    <name type="scientific">Exophiala xenobiotica</name>
    <dbReference type="NCBI Taxonomy" id="348802"/>
    <lineage>
        <taxon>Eukaryota</taxon>
        <taxon>Fungi</taxon>
        <taxon>Dikarya</taxon>
        <taxon>Ascomycota</taxon>
        <taxon>Pezizomycotina</taxon>
        <taxon>Eurotiomycetes</taxon>
        <taxon>Chaetothyriomycetidae</taxon>
        <taxon>Chaetothyriales</taxon>
        <taxon>Herpotrichiellaceae</taxon>
        <taxon>Exophiala</taxon>
    </lineage>
</organism>
<dbReference type="Gene3D" id="1.10.510.10">
    <property type="entry name" value="Transferase(Phosphotransferase) domain 1"/>
    <property type="match status" value="1"/>
</dbReference>
<dbReference type="PANTHER" id="PTHR23257">
    <property type="entry name" value="SERINE-THREONINE PROTEIN KINASE"/>
    <property type="match status" value="1"/>
</dbReference>
<dbReference type="AlphaFoldDB" id="A0A0D2C295"/>
<dbReference type="PANTHER" id="PTHR23257:SF958">
    <property type="entry name" value="SERINE_THREONINE-PROTEIN KINASE WNK4"/>
    <property type="match status" value="1"/>
</dbReference>
<gene>
    <name evidence="2" type="ORF">PV05_03414</name>
</gene>
<dbReference type="GeneID" id="25325322"/>
<dbReference type="Pfam" id="PF00069">
    <property type="entry name" value="Pkinase"/>
    <property type="match status" value="1"/>
</dbReference>
<dbReference type="EMBL" id="KN847318">
    <property type="protein sequence ID" value="KIW58921.1"/>
    <property type="molecule type" value="Genomic_DNA"/>
</dbReference>